<organism evidence="2 3">
    <name type="scientific">Olpidium bornovanus</name>
    <dbReference type="NCBI Taxonomy" id="278681"/>
    <lineage>
        <taxon>Eukaryota</taxon>
        <taxon>Fungi</taxon>
        <taxon>Fungi incertae sedis</taxon>
        <taxon>Olpidiomycota</taxon>
        <taxon>Olpidiomycotina</taxon>
        <taxon>Olpidiomycetes</taxon>
        <taxon>Olpidiales</taxon>
        <taxon>Olpidiaceae</taxon>
        <taxon>Olpidium</taxon>
    </lineage>
</organism>
<dbReference type="AlphaFoldDB" id="A0A8H8DGA3"/>
<reference evidence="2 3" key="1">
    <citation type="journal article" name="Sci. Rep.">
        <title>Genome-scale phylogenetic analyses confirm Olpidium as the closest living zoosporic fungus to the non-flagellated, terrestrial fungi.</title>
        <authorList>
            <person name="Chang Y."/>
            <person name="Rochon D."/>
            <person name="Sekimoto S."/>
            <person name="Wang Y."/>
            <person name="Chovatia M."/>
            <person name="Sandor L."/>
            <person name="Salamov A."/>
            <person name="Grigoriev I.V."/>
            <person name="Stajich J.E."/>
            <person name="Spatafora J.W."/>
        </authorList>
    </citation>
    <scope>NUCLEOTIDE SEQUENCE [LARGE SCALE GENOMIC DNA]</scope>
    <source>
        <strain evidence="2">S191</strain>
    </source>
</reference>
<feature type="region of interest" description="Disordered" evidence="1">
    <location>
        <begin position="13"/>
        <end position="90"/>
    </location>
</feature>
<accession>A0A8H8DGA3</accession>
<feature type="compositionally biased region" description="Low complexity" evidence="1">
    <location>
        <begin position="108"/>
        <end position="121"/>
    </location>
</feature>
<proteinExistence type="predicted"/>
<dbReference type="Proteomes" id="UP000673691">
    <property type="component" value="Unassembled WGS sequence"/>
</dbReference>
<name>A0A8H8DGA3_9FUNG</name>
<feature type="compositionally biased region" description="Basic and acidic residues" evidence="1">
    <location>
        <begin position="19"/>
        <end position="31"/>
    </location>
</feature>
<evidence type="ECO:0000313" key="3">
    <source>
        <dbReference type="Proteomes" id="UP000673691"/>
    </source>
</evidence>
<keyword evidence="3" id="KW-1185">Reference proteome</keyword>
<feature type="region of interest" description="Disordered" evidence="1">
    <location>
        <begin position="102"/>
        <end position="137"/>
    </location>
</feature>
<sequence length="185" mass="19903">MRTPERELVVADHSVGQGEEARLSRKVETPTRPEWNSDFASKPSDEFSRKLTDRKVVAGTLGSPSSTPHTSRVTGEVNQLRGTTSKPVYHPKRNLNVCARVDSGIRQSGSPSPVSSTPTSSIKGSRAKNAAAGSGEKKFTMTPGGTYYRVPMLPARRSGGKVVYVGHISGDDEVRDCGGNFGRQM</sequence>
<comment type="caution">
    <text evidence="2">The sequence shown here is derived from an EMBL/GenBank/DDBJ whole genome shotgun (WGS) entry which is preliminary data.</text>
</comment>
<dbReference type="EMBL" id="JAEFCI010011105">
    <property type="protein sequence ID" value="KAG5456817.1"/>
    <property type="molecule type" value="Genomic_DNA"/>
</dbReference>
<protein>
    <submittedName>
        <fullName evidence="2">Uncharacterized protein</fullName>
    </submittedName>
</protein>
<evidence type="ECO:0000313" key="2">
    <source>
        <dbReference type="EMBL" id="KAG5456817.1"/>
    </source>
</evidence>
<feature type="compositionally biased region" description="Polar residues" evidence="1">
    <location>
        <begin position="62"/>
        <end position="86"/>
    </location>
</feature>
<feature type="compositionally biased region" description="Basic and acidic residues" evidence="1">
    <location>
        <begin position="43"/>
        <end position="56"/>
    </location>
</feature>
<gene>
    <name evidence="2" type="ORF">BJ554DRAFT_3332</name>
</gene>
<evidence type="ECO:0000256" key="1">
    <source>
        <dbReference type="SAM" id="MobiDB-lite"/>
    </source>
</evidence>